<comment type="similarity">
    <text evidence="2">Belongs to the OXA1/ALB3/YidC (TC 2.A.9.2) family.</text>
</comment>
<dbReference type="Pfam" id="PF02096">
    <property type="entry name" value="60KD_IMP"/>
    <property type="match status" value="1"/>
</dbReference>
<dbReference type="NCBIfam" id="TIGR03592">
    <property type="entry name" value="yidC_oxa1_cterm"/>
    <property type="match status" value="1"/>
</dbReference>
<dbReference type="PANTHER" id="PTHR12428:SF47">
    <property type="entry name" value="INNER MEMBRANE PROTEIN ALBINO3, CHLOROPLASTIC"/>
    <property type="match status" value="1"/>
</dbReference>
<comment type="subcellular location">
    <subcellularLocation>
        <location evidence="1 6">Membrane</location>
        <topology evidence="1 6">Multi-pass membrane protein</topology>
    </subcellularLocation>
</comment>
<evidence type="ECO:0000256" key="1">
    <source>
        <dbReference type="ARBA" id="ARBA00004141"/>
    </source>
</evidence>
<sequence>KKDNSILIWEFFFFFLLHWTVSPFLLQPFPLSFSHEKLNFLLPLIPLPNQNPPMAKTLISSSPFVGSSLPSLSRHVPLRRHLTTRVNFSFHELPPIHSFHSSFDFPAIFSRAEGLLYTLADAAVAVDSTVSGGATSTSPDITVQKNGGWFGFISEAMEVVLKVLKGGLEAVHVPYSYGFAIILLTIIVKVATLPLTKQQVESTLAMQNLQPKIKAIQQRYAGNQERIQLETSRLYRQAGVNPLAGCLPTLATIPVWIGLYQALSNVANEGLLTEGFFWIPSLGGPTTIAARQSGAGISWLLPFVDGHPPLGWSDTAAYLVLPVLLVVSQYVSMEIMKPPQTDDPAQKNTLLIFKFLPLMIGYFSLFTNNVLSTAQQVWLRKLGGAKPVVNENAPGIITAGRAKRTPESERTGDREDEKKNKLSKAARSEDIQTLASESDTEDGYDGETTEKSKRKGKKGIIPRSAIGEASGEEEFTRGSHVDVGIKGECFGIRKGEDSLEEAYASSDKDIPAYNRQKRSKRSKRKRAGAEGTAGGKSVILVKCSVWERDLVYCFVEKCIWISMPNKQMDALVIWLMEADDSPLDLALMAFYKLSSQLPAFNHHNNEHTVSVEDQTVDV</sequence>
<accession>A0A9I9DLE7</accession>
<dbReference type="CDD" id="cd20070">
    <property type="entry name" value="5TM_YidC_Alb3"/>
    <property type="match status" value="1"/>
</dbReference>
<keyword evidence="5 8" id="KW-0472">Membrane</keyword>
<protein>
    <recommendedName>
        <fullName evidence="9">Membrane insertase YidC/Oxa/ALB C-terminal domain-containing protein</fullName>
    </recommendedName>
</protein>
<comment type="similarity">
    <text evidence="6">Belongs to the OXA1/ALB3/YidC family.</text>
</comment>
<dbReference type="GO" id="GO:0032977">
    <property type="term" value="F:membrane insertase activity"/>
    <property type="evidence" value="ECO:0007669"/>
    <property type="project" value="InterPro"/>
</dbReference>
<evidence type="ECO:0000256" key="4">
    <source>
        <dbReference type="ARBA" id="ARBA00022989"/>
    </source>
</evidence>
<evidence type="ECO:0000256" key="7">
    <source>
        <dbReference type="SAM" id="MobiDB-lite"/>
    </source>
</evidence>
<feature type="compositionally biased region" description="Acidic residues" evidence="7">
    <location>
        <begin position="438"/>
        <end position="447"/>
    </location>
</feature>
<feature type="region of interest" description="Disordered" evidence="7">
    <location>
        <begin position="393"/>
        <end position="477"/>
    </location>
</feature>
<keyword evidence="4 8" id="KW-1133">Transmembrane helix</keyword>
<dbReference type="InterPro" id="IPR001708">
    <property type="entry name" value="YidC/ALB3/OXA1/COX18"/>
</dbReference>
<dbReference type="GO" id="GO:0051205">
    <property type="term" value="P:protein insertion into membrane"/>
    <property type="evidence" value="ECO:0007669"/>
    <property type="project" value="TreeGrafter"/>
</dbReference>
<evidence type="ECO:0000256" key="6">
    <source>
        <dbReference type="RuleBase" id="RU003945"/>
    </source>
</evidence>
<dbReference type="GO" id="GO:0010027">
    <property type="term" value="P:thylakoid membrane organization"/>
    <property type="evidence" value="ECO:0007669"/>
    <property type="project" value="TreeGrafter"/>
</dbReference>
<organism evidence="10">
    <name type="scientific">Cucumis melo</name>
    <name type="common">Muskmelon</name>
    <dbReference type="NCBI Taxonomy" id="3656"/>
    <lineage>
        <taxon>Eukaryota</taxon>
        <taxon>Viridiplantae</taxon>
        <taxon>Streptophyta</taxon>
        <taxon>Embryophyta</taxon>
        <taxon>Tracheophyta</taxon>
        <taxon>Spermatophyta</taxon>
        <taxon>Magnoliopsida</taxon>
        <taxon>eudicotyledons</taxon>
        <taxon>Gunneridae</taxon>
        <taxon>Pentapetalae</taxon>
        <taxon>rosids</taxon>
        <taxon>fabids</taxon>
        <taxon>Cucurbitales</taxon>
        <taxon>Cucurbitaceae</taxon>
        <taxon>Benincaseae</taxon>
        <taxon>Cucumis</taxon>
    </lineage>
</organism>
<feature type="compositionally biased region" description="Basic residues" evidence="7">
    <location>
        <begin position="515"/>
        <end position="526"/>
    </location>
</feature>
<name>A0A9I9DLE7_CUCME</name>
<dbReference type="InterPro" id="IPR028055">
    <property type="entry name" value="YidC/Oxa/ALB_C"/>
</dbReference>
<dbReference type="GO" id="GO:0072598">
    <property type="term" value="P:protein localization to chloroplast"/>
    <property type="evidence" value="ECO:0007669"/>
    <property type="project" value="TreeGrafter"/>
</dbReference>
<dbReference type="Gramene" id="MELO3C020652.2.1">
    <property type="protein sequence ID" value="MELO3C020652.2.1"/>
    <property type="gene ID" value="MELO3C020652.2"/>
</dbReference>
<feature type="compositionally biased region" description="Basic and acidic residues" evidence="7">
    <location>
        <begin position="404"/>
        <end position="430"/>
    </location>
</feature>
<feature type="transmembrane region" description="Helical" evidence="8">
    <location>
        <begin position="7"/>
        <end position="26"/>
    </location>
</feature>
<keyword evidence="3 6" id="KW-0812">Transmembrane</keyword>
<dbReference type="PANTHER" id="PTHR12428">
    <property type="entry name" value="OXA1"/>
    <property type="match status" value="1"/>
</dbReference>
<evidence type="ECO:0000313" key="10">
    <source>
        <dbReference type="EnsemblPlants" id="MELO3C020652.2.1"/>
    </source>
</evidence>
<evidence type="ECO:0000256" key="2">
    <source>
        <dbReference type="ARBA" id="ARBA00010583"/>
    </source>
</evidence>
<dbReference type="GO" id="GO:0009535">
    <property type="term" value="C:chloroplast thylakoid membrane"/>
    <property type="evidence" value="ECO:0007669"/>
    <property type="project" value="TreeGrafter"/>
</dbReference>
<reference evidence="10" key="1">
    <citation type="submission" date="2023-03" db="UniProtKB">
        <authorList>
            <consortium name="EnsemblPlants"/>
        </authorList>
    </citation>
    <scope>IDENTIFICATION</scope>
</reference>
<evidence type="ECO:0000256" key="3">
    <source>
        <dbReference type="ARBA" id="ARBA00022692"/>
    </source>
</evidence>
<dbReference type="InterPro" id="IPR047196">
    <property type="entry name" value="YidC_ALB_C"/>
</dbReference>
<evidence type="ECO:0000256" key="5">
    <source>
        <dbReference type="ARBA" id="ARBA00023136"/>
    </source>
</evidence>
<evidence type="ECO:0000259" key="9">
    <source>
        <dbReference type="Pfam" id="PF02096"/>
    </source>
</evidence>
<feature type="region of interest" description="Disordered" evidence="7">
    <location>
        <begin position="510"/>
        <end position="529"/>
    </location>
</feature>
<dbReference type="EnsemblPlants" id="MELO3C020652.2.1">
    <property type="protein sequence ID" value="MELO3C020652.2.1"/>
    <property type="gene ID" value="MELO3C020652.2"/>
</dbReference>
<evidence type="ECO:0000256" key="8">
    <source>
        <dbReference type="SAM" id="Phobius"/>
    </source>
</evidence>
<dbReference type="AlphaFoldDB" id="A0A9I9DLE7"/>
<proteinExistence type="inferred from homology"/>
<feature type="domain" description="Membrane insertase YidC/Oxa/ALB C-terminal" evidence="9">
    <location>
        <begin position="177"/>
        <end position="380"/>
    </location>
</feature>